<dbReference type="RefSeq" id="WP_087456961.1">
    <property type="nucleotide sequence ID" value="NZ_CP021434.1"/>
</dbReference>
<gene>
    <name evidence="3" type="ORF">CBW65_11605</name>
</gene>
<protein>
    <recommendedName>
        <fullName evidence="2">DUF4397 domain-containing protein</fullName>
    </recommendedName>
</protein>
<dbReference type="Proteomes" id="UP000195437">
    <property type="component" value="Chromosome"/>
</dbReference>
<dbReference type="InterPro" id="IPR025510">
    <property type="entry name" value="DUF4397"/>
</dbReference>
<dbReference type="OrthoDB" id="9783299at2"/>
<evidence type="ECO:0000313" key="3">
    <source>
        <dbReference type="EMBL" id="ARU61582.1"/>
    </source>
</evidence>
<sequence>MNREERQLVAFEQLAREVEKLVYLVQESQQNQYEFMQETCRLLQEQHQDVNSLVARSSTQDQLKGMLDEVLKQMNDQFQSQMGAPAGMEAGDVNIQVDLDGGPGGQTGVIPTPAAEPGAVQAPTQAGYVSPNATSGWIQPTEQLLPGVPAAPPGQDVFPFPQADGMEPDGEYEEVDDVPQSGVITDVSPLPEMDGEAVPIPLGQQQVMPISEIVEQEAIPVVKPVAAPAAGAQIRFFHASPDTPGVDIYINGKKAAEDVDFEGISEYFPLTPGRHRVQVFPYAKQVGALIDTTFNAKPNQSYTFAIGGSFKDIRPVIIEDEPKRAKPGFARVKVVNLSPNAPAFDVTLPSGKVLIGHLTFKEKSPYLQVTPGRRDLELRLAGKKDIIQRLPKMRFDPDVTYTLYVVGLAGGQPPLSTELIPEG</sequence>
<proteinExistence type="predicted"/>
<evidence type="ECO:0000313" key="4">
    <source>
        <dbReference type="Proteomes" id="UP000195437"/>
    </source>
</evidence>
<organism evidence="3 4">
    <name type="scientific">Tumebacillus avium</name>
    <dbReference type="NCBI Taxonomy" id="1903704"/>
    <lineage>
        <taxon>Bacteria</taxon>
        <taxon>Bacillati</taxon>
        <taxon>Bacillota</taxon>
        <taxon>Bacilli</taxon>
        <taxon>Bacillales</taxon>
        <taxon>Alicyclobacillaceae</taxon>
        <taxon>Tumebacillus</taxon>
    </lineage>
</organism>
<evidence type="ECO:0000259" key="2">
    <source>
        <dbReference type="Pfam" id="PF14344"/>
    </source>
</evidence>
<feature type="domain" description="DUF4397" evidence="2">
    <location>
        <begin position="232"/>
        <end position="347"/>
    </location>
</feature>
<keyword evidence="1" id="KW-0175">Coiled coil</keyword>
<dbReference type="Pfam" id="PF14344">
    <property type="entry name" value="DUF4397"/>
    <property type="match status" value="1"/>
</dbReference>
<dbReference type="EMBL" id="CP021434">
    <property type="protein sequence ID" value="ARU61582.1"/>
    <property type="molecule type" value="Genomic_DNA"/>
</dbReference>
<reference evidence="4" key="1">
    <citation type="submission" date="2017-05" db="EMBL/GenBank/DDBJ databases">
        <authorList>
            <person name="Sung H."/>
        </authorList>
    </citation>
    <scope>NUCLEOTIDE SEQUENCE [LARGE SCALE GENOMIC DNA]</scope>
    <source>
        <strain evidence="4">AR23208</strain>
    </source>
</reference>
<dbReference type="KEGG" id="tum:CBW65_11605"/>
<evidence type="ECO:0000256" key="1">
    <source>
        <dbReference type="SAM" id="Coils"/>
    </source>
</evidence>
<feature type="coiled-coil region" evidence="1">
    <location>
        <begin position="1"/>
        <end position="46"/>
    </location>
</feature>
<dbReference type="AlphaFoldDB" id="A0A1Y0ILZ9"/>
<accession>A0A1Y0ILZ9</accession>
<name>A0A1Y0ILZ9_9BACL</name>
<keyword evidence="4" id="KW-1185">Reference proteome</keyword>